<dbReference type="EMBL" id="CAJVQC010071977">
    <property type="protein sequence ID" value="CAG8811067.1"/>
    <property type="molecule type" value="Genomic_DNA"/>
</dbReference>
<gene>
    <name evidence="1" type="ORF">RPERSI_LOCUS23225</name>
</gene>
<organism evidence="1 2">
    <name type="scientific">Racocetra persica</name>
    <dbReference type="NCBI Taxonomy" id="160502"/>
    <lineage>
        <taxon>Eukaryota</taxon>
        <taxon>Fungi</taxon>
        <taxon>Fungi incertae sedis</taxon>
        <taxon>Mucoromycota</taxon>
        <taxon>Glomeromycotina</taxon>
        <taxon>Glomeromycetes</taxon>
        <taxon>Diversisporales</taxon>
        <taxon>Gigasporaceae</taxon>
        <taxon>Racocetra</taxon>
    </lineage>
</organism>
<proteinExistence type="predicted"/>
<protein>
    <submittedName>
        <fullName evidence="1">19658_t:CDS:1</fullName>
    </submittedName>
</protein>
<sequence>MGNGFVGREDDLVFDYESLSENLANENDENFEVVGLDINSEEYEEVDGINN</sequence>
<accession>A0ACA9RVC5</accession>
<reference evidence="1" key="1">
    <citation type="submission" date="2021-06" db="EMBL/GenBank/DDBJ databases">
        <authorList>
            <person name="Kallberg Y."/>
            <person name="Tangrot J."/>
            <person name="Rosling A."/>
        </authorList>
    </citation>
    <scope>NUCLEOTIDE SEQUENCE</scope>
    <source>
        <strain evidence="1">MA461A</strain>
    </source>
</reference>
<evidence type="ECO:0000313" key="1">
    <source>
        <dbReference type="EMBL" id="CAG8811067.1"/>
    </source>
</evidence>
<name>A0ACA9RVC5_9GLOM</name>
<dbReference type="Proteomes" id="UP000789920">
    <property type="component" value="Unassembled WGS sequence"/>
</dbReference>
<feature type="non-terminal residue" evidence="1">
    <location>
        <position position="51"/>
    </location>
</feature>
<evidence type="ECO:0000313" key="2">
    <source>
        <dbReference type="Proteomes" id="UP000789920"/>
    </source>
</evidence>
<keyword evidence="2" id="KW-1185">Reference proteome</keyword>
<comment type="caution">
    <text evidence="1">The sequence shown here is derived from an EMBL/GenBank/DDBJ whole genome shotgun (WGS) entry which is preliminary data.</text>
</comment>